<evidence type="ECO:0000256" key="3">
    <source>
        <dbReference type="PROSITE-ProRule" id="PRU00339"/>
    </source>
</evidence>
<reference evidence="5 6" key="1">
    <citation type="submission" date="2020-01" db="EMBL/GenBank/DDBJ databases">
        <title>Genomes assembled from Gulf of Kutch pelagic sediment metagenomes.</title>
        <authorList>
            <person name="Chandrashekar M."/>
            <person name="Mahajan M.S."/>
            <person name="Dave K.J."/>
            <person name="Vatsa P."/>
            <person name="Nathani N.M."/>
        </authorList>
    </citation>
    <scope>NUCLEOTIDE SEQUENCE [LARGE SCALE GENOMIC DNA]</scope>
    <source>
        <strain evidence="5">KS3-K002</strain>
    </source>
</reference>
<dbReference type="PANTHER" id="PTHR44943">
    <property type="entry name" value="CELLULOSE SYNTHASE OPERON PROTEIN C"/>
    <property type="match status" value="1"/>
</dbReference>
<sequence>MNERRLAILTFGVVIGLAILALPGTAQAQDEECVGTEPSGGRAVSSAELYHDRARRNAGDPEDQRRLWQQGLEELERDMNENPDDPNPRVFLWAGRLYAELDRYKEADAAWDRAAELWSCYEARVDTLRFNAWVKSYNTAVRYSSAQETEKAAEAYRDAWTVYKKNPQPMLQLGSIYARKATEVESDSLRTALQDTAIAYYEQAVEAIDDAVRLSDEEKSVALRAATFNLAQLLAMDDRFEEAAQAYDAFLDFEPGNVDAVSNAAVVLTRAARQEAREAAEMEAGPEKQAKLEKADSLRNMAVQYYSDLLAREDLDADDYHNIGIGLIQIGLYEEATDAFSTALDLAPYRANSLEQLGVSLFRSGNFDSLVVVARKLVKRYPNNMNNLAMLANAYRELEEVDSALVVLERREENPFDFVDVRMEPAEAGTYKVTGKIINLKLEPGTPIELNFHFYDDLGEVVQSETFTVEAIEQGIVHPVEFEFQSDAFISGFGYESIVT</sequence>
<evidence type="ECO:0000256" key="1">
    <source>
        <dbReference type="ARBA" id="ARBA00022737"/>
    </source>
</evidence>
<dbReference type="PANTHER" id="PTHR44943:SF8">
    <property type="entry name" value="TPR REPEAT-CONTAINING PROTEIN MJ0263"/>
    <property type="match status" value="1"/>
</dbReference>
<feature type="chain" id="PRO_5042071237" description="Tetratricopeptide repeat protein" evidence="4">
    <location>
        <begin position="29"/>
        <end position="500"/>
    </location>
</feature>
<dbReference type="AlphaFoldDB" id="A0AAE4ZCK7"/>
<keyword evidence="4" id="KW-0732">Signal</keyword>
<dbReference type="EMBL" id="JAACAK010000067">
    <property type="protein sequence ID" value="NIR75265.1"/>
    <property type="molecule type" value="Genomic_DNA"/>
</dbReference>
<dbReference type="Proteomes" id="UP000702544">
    <property type="component" value="Unassembled WGS sequence"/>
</dbReference>
<dbReference type="SUPFAM" id="SSF48452">
    <property type="entry name" value="TPR-like"/>
    <property type="match status" value="2"/>
</dbReference>
<name>A0AAE4ZCK7_9BACT</name>
<protein>
    <recommendedName>
        <fullName evidence="7">Tetratricopeptide repeat protein</fullName>
    </recommendedName>
</protein>
<dbReference type="InterPro" id="IPR051685">
    <property type="entry name" value="Ycf3/AcsC/BcsC/TPR_MFPF"/>
</dbReference>
<keyword evidence="2 3" id="KW-0802">TPR repeat</keyword>
<dbReference type="Gene3D" id="1.25.40.10">
    <property type="entry name" value="Tetratricopeptide repeat domain"/>
    <property type="match status" value="3"/>
</dbReference>
<proteinExistence type="predicted"/>
<evidence type="ECO:0000256" key="4">
    <source>
        <dbReference type="SAM" id="SignalP"/>
    </source>
</evidence>
<evidence type="ECO:0008006" key="7">
    <source>
        <dbReference type="Google" id="ProtNLM"/>
    </source>
</evidence>
<dbReference type="PROSITE" id="PS50005">
    <property type="entry name" value="TPR"/>
    <property type="match status" value="2"/>
</dbReference>
<comment type="caution">
    <text evidence="5">The sequence shown here is derived from an EMBL/GenBank/DDBJ whole genome shotgun (WGS) entry which is preliminary data.</text>
</comment>
<feature type="signal peptide" evidence="4">
    <location>
        <begin position="1"/>
        <end position="28"/>
    </location>
</feature>
<evidence type="ECO:0000313" key="5">
    <source>
        <dbReference type="EMBL" id="NIR75265.1"/>
    </source>
</evidence>
<organism evidence="5 6">
    <name type="scientific">Candidatus Kutchimonas denitrificans</name>
    <dbReference type="NCBI Taxonomy" id="3056748"/>
    <lineage>
        <taxon>Bacteria</taxon>
        <taxon>Pseudomonadati</taxon>
        <taxon>Gemmatimonadota</taxon>
        <taxon>Gemmatimonadia</taxon>
        <taxon>Candidatus Palauibacterales</taxon>
        <taxon>Candidatus Palauibacteraceae</taxon>
        <taxon>Candidatus Kutchimonas</taxon>
    </lineage>
</organism>
<feature type="repeat" description="TPR" evidence="3">
    <location>
        <begin position="224"/>
        <end position="257"/>
    </location>
</feature>
<feature type="repeat" description="TPR" evidence="3">
    <location>
        <begin position="317"/>
        <end position="350"/>
    </location>
</feature>
<gene>
    <name evidence="5" type="ORF">GWO12_09150</name>
</gene>
<keyword evidence="1" id="KW-0677">Repeat</keyword>
<evidence type="ECO:0000313" key="6">
    <source>
        <dbReference type="Proteomes" id="UP000702544"/>
    </source>
</evidence>
<dbReference type="InterPro" id="IPR011990">
    <property type="entry name" value="TPR-like_helical_dom_sf"/>
</dbReference>
<accession>A0AAE4ZCK7</accession>
<evidence type="ECO:0000256" key="2">
    <source>
        <dbReference type="ARBA" id="ARBA00022803"/>
    </source>
</evidence>
<dbReference type="InterPro" id="IPR019734">
    <property type="entry name" value="TPR_rpt"/>
</dbReference>
<dbReference type="SMART" id="SM00028">
    <property type="entry name" value="TPR"/>
    <property type="match status" value="4"/>
</dbReference>